<dbReference type="PANTHER" id="PTHR30602:SF12">
    <property type="entry name" value="AMINO-ACID ACETYLTRANSFERASE NAGS1, CHLOROPLASTIC-RELATED"/>
    <property type="match status" value="1"/>
</dbReference>
<dbReference type="PROSITE" id="PS51186">
    <property type="entry name" value="GNAT"/>
    <property type="match status" value="1"/>
</dbReference>
<keyword evidence="2 6" id="KW-0808">Transferase</keyword>
<protein>
    <recommendedName>
        <fullName evidence="1">Amino-acid acetyltransferase</fullName>
    </recommendedName>
    <alternativeName>
        <fullName evidence="4">N-acetylglutamate synthase</fullName>
    </alternativeName>
</protein>
<evidence type="ECO:0000256" key="1">
    <source>
        <dbReference type="ARBA" id="ARBA00015231"/>
    </source>
</evidence>
<gene>
    <name evidence="6" type="ORF">MAIT1_03346</name>
</gene>
<keyword evidence="3" id="KW-0012">Acyltransferase</keyword>
<feature type="domain" description="N-acetyltransferase" evidence="5">
    <location>
        <begin position="218"/>
        <end position="374"/>
    </location>
</feature>
<dbReference type="GO" id="GO:0005737">
    <property type="term" value="C:cytoplasm"/>
    <property type="evidence" value="ECO:0007669"/>
    <property type="project" value="InterPro"/>
</dbReference>
<dbReference type="Pfam" id="PF00583">
    <property type="entry name" value="Acetyltransf_1"/>
    <property type="match status" value="1"/>
</dbReference>
<dbReference type="GO" id="GO:0004042">
    <property type="term" value="F:L-glutamate N-acetyltransferase activity"/>
    <property type="evidence" value="ECO:0007669"/>
    <property type="project" value="InterPro"/>
</dbReference>
<dbReference type="Proteomes" id="UP000194003">
    <property type="component" value="Unassembled WGS sequence"/>
</dbReference>
<sequence>MRDAEAFSEKSFFLRAFRGQIVGLALHRNSDLSHDSLSVLARAVEALALEGARVLILCDAEAARLATDALRRFSPQITPCALGAWSAPAEALGAHGALQELWRGLRRLLVLDLEQGAPAGDYFARLGRFVGALRLKRLLLCDADATLPGAVGDVGFVNLGRLEQMAEEPGARQPLLRAIHAMLCGGVDAVSLCCVADIEAELFTYQGHGVFFSPRHYCQVRALGINDYAEVERLVRRGEREGYLMPRPMSHLLALFTDGVGAFVAGRNLAGVAGLLCEPYADQGAAEVISIYALTRYKGEGIGGRLLTQLAEQGRAAGLRALFASTQSSGVLAFFQRNGFVEVPTDALPAAKWRDYDPQRRKSAHCVWMDLDAPGGE</sequence>
<dbReference type="InterPro" id="IPR000182">
    <property type="entry name" value="GNAT_dom"/>
</dbReference>
<comment type="caution">
    <text evidence="6">The sequence shown here is derived from an EMBL/GenBank/DDBJ whole genome shotgun (WGS) entry which is preliminary data.</text>
</comment>
<proteinExistence type="predicted"/>
<dbReference type="InterPro" id="IPR010167">
    <property type="entry name" value="NH2A_AcTrfase"/>
</dbReference>
<dbReference type="Gene3D" id="3.40.630.30">
    <property type="match status" value="1"/>
</dbReference>
<dbReference type="AlphaFoldDB" id="A0A1Y2K927"/>
<evidence type="ECO:0000313" key="7">
    <source>
        <dbReference type="Proteomes" id="UP000194003"/>
    </source>
</evidence>
<accession>A0A1Y2K927</accession>
<keyword evidence="7" id="KW-1185">Reference proteome</keyword>
<reference evidence="6 7" key="1">
    <citation type="journal article" date="2016" name="BMC Genomics">
        <title>Combined genomic and structural analyses of a cultured magnetotactic bacterium reveals its niche adaptation to a dynamic environment.</title>
        <authorList>
            <person name="Araujo A.C."/>
            <person name="Morillo V."/>
            <person name="Cypriano J."/>
            <person name="Teixeira L.C."/>
            <person name="Leao P."/>
            <person name="Lyra S."/>
            <person name="Almeida L.G."/>
            <person name="Bazylinski D.A."/>
            <person name="Vasconcellos A.T."/>
            <person name="Abreu F."/>
            <person name="Lins U."/>
        </authorList>
    </citation>
    <scope>NUCLEOTIDE SEQUENCE [LARGE SCALE GENOMIC DNA]</scope>
    <source>
        <strain evidence="6 7">IT-1</strain>
    </source>
</reference>
<dbReference type="InterPro" id="IPR016181">
    <property type="entry name" value="Acyl_CoA_acyltransferase"/>
</dbReference>
<evidence type="ECO:0000313" key="6">
    <source>
        <dbReference type="EMBL" id="OSM05186.1"/>
    </source>
</evidence>
<evidence type="ECO:0000259" key="5">
    <source>
        <dbReference type="PROSITE" id="PS51186"/>
    </source>
</evidence>
<dbReference type="SUPFAM" id="SSF55729">
    <property type="entry name" value="Acyl-CoA N-acyltransferases (Nat)"/>
    <property type="match status" value="1"/>
</dbReference>
<evidence type="ECO:0000256" key="3">
    <source>
        <dbReference type="ARBA" id="ARBA00023315"/>
    </source>
</evidence>
<dbReference type="GO" id="GO:0006526">
    <property type="term" value="P:L-arginine biosynthetic process"/>
    <property type="evidence" value="ECO:0007669"/>
    <property type="project" value="InterPro"/>
</dbReference>
<organism evidence="6 7">
    <name type="scientific">Magnetofaba australis IT-1</name>
    <dbReference type="NCBI Taxonomy" id="1434232"/>
    <lineage>
        <taxon>Bacteria</taxon>
        <taxon>Pseudomonadati</taxon>
        <taxon>Pseudomonadota</taxon>
        <taxon>Magnetococcia</taxon>
        <taxon>Magnetococcales</taxon>
        <taxon>Magnetococcaceae</taxon>
        <taxon>Magnetofaba</taxon>
    </lineage>
</organism>
<dbReference type="EMBL" id="LVJN01000018">
    <property type="protein sequence ID" value="OSM05186.1"/>
    <property type="molecule type" value="Genomic_DNA"/>
</dbReference>
<name>A0A1Y2K927_9PROT</name>
<evidence type="ECO:0000256" key="4">
    <source>
        <dbReference type="ARBA" id="ARBA00033251"/>
    </source>
</evidence>
<dbReference type="PANTHER" id="PTHR30602">
    <property type="entry name" value="AMINO-ACID ACETYLTRANSFERASE"/>
    <property type="match status" value="1"/>
</dbReference>
<dbReference type="STRING" id="1434232.MAIT1_03346"/>
<evidence type="ECO:0000256" key="2">
    <source>
        <dbReference type="ARBA" id="ARBA00022679"/>
    </source>
</evidence>